<dbReference type="Proteomes" id="UP000029055">
    <property type="component" value="Unassembled WGS sequence"/>
</dbReference>
<dbReference type="PANTHER" id="PTHR30606">
    <property type="entry name" value="LIPID A BIOSYNTHESIS LAUROYL ACYLTRANSFERASE"/>
    <property type="match status" value="1"/>
</dbReference>
<keyword evidence="3" id="KW-0997">Cell inner membrane</keyword>
<dbReference type="GO" id="GO:0016746">
    <property type="term" value="F:acyltransferase activity"/>
    <property type="evidence" value="ECO:0007669"/>
    <property type="project" value="UniProtKB-KW"/>
</dbReference>
<evidence type="ECO:0000256" key="5">
    <source>
        <dbReference type="ARBA" id="ARBA00023136"/>
    </source>
</evidence>
<sequence length="333" mass="37188">MLNSVLIGIARHARFIPEPLLRGLFACTADVCWLLGIGGVRQLERNLRHVLGTNQTNGNLMSQRHVRRISRRGMRSYFSYFSEAMTVGARSEQQLHARVRGDGPGLQSLIAYVHDSTGSAPLALGHQGNWDYAGFWAHHDLAPVTAVAERLGDRKLLDAFVHIRELLGIRVVLTGQKGLTAQLKDSLGKPNVLVALLADRDLSRHGEFVEAFGSIIRVARGPAILALDTGLPLYVANVFREPLHGDRRRQAGSRYGYVCRIEGPVDIERYRSLPREQAIRAISQDWVDVWSAQIARHPEDWHMLQPIFLEDLDPSRLSDVPQDILARIKTAAV</sequence>
<protein>
    <submittedName>
        <fullName evidence="7">Lipid A biosynthesis lauroyl acyltransferase</fullName>
    </submittedName>
</protein>
<name>A0A087E1U0_9BIFI</name>
<dbReference type="PANTHER" id="PTHR30606:SF10">
    <property type="entry name" value="PHOSPHATIDYLINOSITOL MANNOSIDE ACYLTRANSFERASE"/>
    <property type="match status" value="1"/>
</dbReference>
<dbReference type="NCBIfam" id="NF005919">
    <property type="entry name" value="PRK07920.1"/>
    <property type="match status" value="1"/>
</dbReference>
<evidence type="ECO:0000256" key="1">
    <source>
        <dbReference type="ARBA" id="ARBA00004533"/>
    </source>
</evidence>
<dbReference type="STRING" id="77635.BISU_1755"/>
<gene>
    <name evidence="7" type="ORF">BISU_1755</name>
</gene>
<dbReference type="Pfam" id="PF03279">
    <property type="entry name" value="Lip_A_acyltrans"/>
    <property type="match status" value="1"/>
</dbReference>
<evidence type="ECO:0000256" key="3">
    <source>
        <dbReference type="ARBA" id="ARBA00022519"/>
    </source>
</evidence>
<comment type="subcellular location">
    <subcellularLocation>
        <location evidence="1">Cell inner membrane</location>
    </subcellularLocation>
</comment>
<evidence type="ECO:0000256" key="6">
    <source>
        <dbReference type="ARBA" id="ARBA00023315"/>
    </source>
</evidence>
<dbReference type="EMBL" id="JGZR01000009">
    <property type="protein sequence ID" value="KFJ01741.1"/>
    <property type="molecule type" value="Genomic_DNA"/>
</dbReference>
<reference evidence="7 8" key="1">
    <citation type="submission" date="2014-03" db="EMBL/GenBank/DDBJ databases">
        <title>Genomics of Bifidobacteria.</title>
        <authorList>
            <person name="Ventura M."/>
            <person name="Milani C."/>
            <person name="Lugli G.A."/>
        </authorList>
    </citation>
    <scope>NUCLEOTIDE SEQUENCE [LARGE SCALE GENOMIC DNA]</scope>
    <source>
        <strain evidence="7 8">LMG 11597</strain>
    </source>
</reference>
<evidence type="ECO:0000313" key="7">
    <source>
        <dbReference type="EMBL" id="KFJ01741.1"/>
    </source>
</evidence>
<organism evidence="7 8">
    <name type="scientific">Bifidobacterium subtile</name>
    <dbReference type="NCBI Taxonomy" id="77635"/>
    <lineage>
        <taxon>Bacteria</taxon>
        <taxon>Bacillati</taxon>
        <taxon>Actinomycetota</taxon>
        <taxon>Actinomycetes</taxon>
        <taxon>Bifidobacteriales</taxon>
        <taxon>Bifidobacteriaceae</taxon>
        <taxon>Bifidobacterium</taxon>
    </lineage>
</organism>
<dbReference type="RefSeq" id="WP_024464488.1">
    <property type="nucleotide sequence ID" value="NZ_CP062939.1"/>
</dbReference>
<dbReference type="eggNOG" id="COG1560">
    <property type="taxonomic scope" value="Bacteria"/>
</dbReference>
<keyword evidence="8" id="KW-1185">Reference proteome</keyword>
<evidence type="ECO:0000256" key="4">
    <source>
        <dbReference type="ARBA" id="ARBA00022679"/>
    </source>
</evidence>
<proteinExistence type="predicted"/>
<keyword evidence="2" id="KW-1003">Cell membrane</keyword>
<dbReference type="AlphaFoldDB" id="A0A087E1U0"/>
<dbReference type="OrthoDB" id="9803456at2"/>
<evidence type="ECO:0000313" key="8">
    <source>
        <dbReference type="Proteomes" id="UP000029055"/>
    </source>
</evidence>
<keyword evidence="4 7" id="KW-0808">Transferase</keyword>
<evidence type="ECO:0000256" key="2">
    <source>
        <dbReference type="ARBA" id="ARBA00022475"/>
    </source>
</evidence>
<dbReference type="InterPro" id="IPR004960">
    <property type="entry name" value="LipA_acyltrans"/>
</dbReference>
<dbReference type="GO" id="GO:0005886">
    <property type="term" value="C:plasma membrane"/>
    <property type="evidence" value="ECO:0007669"/>
    <property type="project" value="UniProtKB-SubCell"/>
</dbReference>
<dbReference type="GO" id="GO:0009247">
    <property type="term" value="P:glycolipid biosynthetic process"/>
    <property type="evidence" value="ECO:0007669"/>
    <property type="project" value="UniProtKB-ARBA"/>
</dbReference>
<comment type="caution">
    <text evidence="7">The sequence shown here is derived from an EMBL/GenBank/DDBJ whole genome shotgun (WGS) entry which is preliminary data.</text>
</comment>
<accession>A0A087E1U0</accession>
<keyword evidence="5" id="KW-0472">Membrane</keyword>
<keyword evidence="6 7" id="KW-0012">Acyltransferase</keyword>